<dbReference type="InterPro" id="IPR036890">
    <property type="entry name" value="HATPase_C_sf"/>
</dbReference>
<dbReference type="PRINTS" id="PR00344">
    <property type="entry name" value="BCTRLSENSOR"/>
</dbReference>
<dbReference type="Pfam" id="PF02518">
    <property type="entry name" value="HATPase_c"/>
    <property type="match status" value="1"/>
</dbReference>
<dbReference type="SUPFAM" id="SSF55874">
    <property type="entry name" value="ATPase domain of HSP90 chaperone/DNA topoisomerase II/histidine kinase"/>
    <property type="match status" value="1"/>
</dbReference>
<accession>A0ABN0BJN7</accession>
<comment type="catalytic activity">
    <reaction evidence="1">
        <text>ATP + protein L-histidine = ADP + protein N-phospho-L-histidine.</text>
        <dbReference type="EC" id="2.7.13.3"/>
    </reaction>
</comment>
<feature type="transmembrane region" description="Helical" evidence="7">
    <location>
        <begin position="29"/>
        <end position="48"/>
    </location>
</feature>
<dbReference type="CDD" id="cd00082">
    <property type="entry name" value="HisKA"/>
    <property type="match status" value="1"/>
</dbReference>
<evidence type="ECO:0000313" key="10">
    <source>
        <dbReference type="Proteomes" id="UP000005101"/>
    </source>
</evidence>
<dbReference type="GO" id="GO:0016301">
    <property type="term" value="F:kinase activity"/>
    <property type="evidence" value="ECO:0007669"/>
    <property type="project" value="UniProtKB-KW"/>
</dbReference>
<dbReference type="EC" id="2.7.13.3" evidence="2"/>
<evidence type="ECO:0000256" key="7">
    <source>
        <dbReference type="SAM" id="Phobius"/>
    </source>
</evidence>
<dbReference type="Proteomes" id="UP000005101">
    <property type="component" value="Unassembled WGS sequence"/>
</dbReference>
<dbReference type="PANTHER" id="PTHR43711">
    <property type="entry name" value="TWO-COMPONENT HISTIDINE KINASE"/>
    <property type="match status" value="1"/>
</dbReference>
<dbReference type="SUPFAM" id="SSF47384">
    <property type="entry name" value="Homodimeric domain of signal transducing histidine kinase"/>
    <property type="match status" value="1"/>
</dbReference>
<dbReference type="Gene3D" id="1.25.40.10">
    <property type="entry name" value="Tetratricopeptide repeat domain"/>
    <property type="match status" value="1"/>
</dbReference>
<dbReference type="PROSITE" id="PS50109">
    <property type="entry name" value="HIS_KIN"/>
    <property type="match status" value="1"/>
</dbReference>
<dbReference type="SMART" id="SM00388">
    <property type="entry name" value="HisKA"/>
    <property type="match status" value="1"/>
</dbReference>
<protein>
    <recommendedName>
        <fullName evidence="2">histidine kinase</fullName>
        <ecNumber evidence="2">2.7.13.3</ecNumber>
    </recommendedName>
</protein>
<evidence type="ECO:0000256" key="3">
    <source>
        <dbReference type="ARBA" id="ARBA00022553"/>
    </source>
</evidence>
<keyword evidence="10" id="KW-1185">Reference proteome</keyword>
<gene>
    <name evidence="9" type="ORF">BFAG_01831</name>
</gene>
<dbReference type="Gene3D" id="3.30.565.10">
    <property type="entry name" value="Histidine kinase-like ATPase, C-terminal domain"/>
    <property type="match status" value="1"/>
</dbReference>
<dbReference type="Pfam" id="PF00512">
    <property type="entry name" value="HisKA"/>
    <property type="match status" value="1"/>
</dbReference>
<evidence type="ECO:0000256" key="4">
    <source>
        <dbReference type="ARBA" id="ARBA00022679"/>
    </source>
</evidence>
<evidence type="ECO:0000259" key="8">
    <source>
        <dbReference type="PROSITE" id="PS50109"/>
    </source>
</evidence>
<dbReference type="InterPro" id="IPR003661">
    <property type="entry name" value="HisK_dim/P_dom"/>
</dbReference>
<dbReference type="PANTHER" id="PTHR43711:SF26">
    <property type="entry name" value="SENSOR HISTIDINE KINASE RCSC"/>
    <property type="match status" value="1"/>
</dbReference>
<dbReference type="InterPro" id="IPR004358">
    <property type="entry name" value="Sig_transdc_His_kin-like_C"/>
</dbReference>
<keyword evidence="6" id="KW-0902">Two-component regulatory system</keyword>
<keyword evidence="4" id="KW-0808">Transferase</keyword>
<feature type="domain" description="Histidine kinase" evidence="8">
    <location>
        <begin position="485"/>
        <end position="697"/>
    </location>
</feature>
<dbReference type="InterPro" id="IPR011990">
    <property type="entry name" value="TPR-like_helical_dom_sf"/>
</dbReference>
<keyword evidence="5 9" id="KW-0418">Kinase</keyword>
<dbReference type="InterPro" id="IPR050736">
    <property type="entry name" value="Sensor_HK_Regulatory"/>
</dbReference>
<dbReference type="SMART" id="SM00387">
    <property type="entry name" value="HATPase_c"/>
    <property type="match status" value="1"/>
</dbReference>
<keyword evidence="7" id="KW-1133">Transmembrane helix</keyword>
<sequence>MEIKRCHIIAGFFREKRRIFATYKQTSNMIRYIIFVALCICTGIVSAIDHHAKDSLLLQLKHTTVSAQRISIYRNLADICFETPDEKTYLLGMYREAKKAGDTPMMLDALNDLACGEAKEYRMDSAYHYMNLIKATHNVKEIIPLSAYLHMRFFDMLCSHNETEEAIAKELQFTEEKKSDAPSLYSKIVQAYITGSSLHSNEMMKEALPYLETAMNLSKQLPPEKRIKFVSMIVWKLSNIYSFLNECDSAIRLLEEDLENQQLYYKDHYKAKRPFYNLAARELQIYASLLTNAIMVAPEKMDYYWQQIVKLNKELTNPYDRYNYFLSMDNYYLNLKPHPNYEKALIANDSLIQIAQTIIPNNLPGLYDIQSQTYEAMGNFKEALAYLRISAQYKDSLNTENMQKQLSELQIKYEVNKLNNEKSQLEIKNKRILVICLFIILTIVIVICLYLYHNLKKEKKMKIHLRNLKQKAEESEKMKTAFINSVCHEIRTPLNAIVGFSDLIFNDEVDKENRESFSHEVQKNTVLLTSLINNMLEVSSLDVSQEKLPCKQVDLHHICIQEMKQLSQYHKPDIEYHMDLPEHPVILSTHEKYLSLVIEHLLNNANKFTEKGTITLRYRMDEAHQQLHISVTDTGCGIPVDKHKEVFERFSKLNTFTPGNGLGLYLCQLIIRRLSGEINIDPTYKEGTKITVTIPIQ</sequence>
<evidence type="ECO:0000256" key="6">
    <source>
        <dbReference type="ARBA" id="ARBA00023012"/>
    </source>
</evidence>
<name>A0ABN0BJN7_BACFG</name>
<evidence type="ECO:0000256" key="5">
    <source>
        <dbReference type="ARBA" id="ARBA00022777"/>
    </source>
</evidence>
<evidence type="ECO:0000313" key="9">
    <source>
        <dbReference type="EMBL" id="EFR53136.1"/>
    </source>
</evidence>
<organism evidence="9 10">
    <name type="scientific">Bacteroides fragilis 3_1_12</name>
    <dbReference type="NCBI Taxonomy" id="457424"/>
    <lineage>
        <taxon>Bacteria</taxon>
        <taxon>Pseudomonadati</taxon>
        <taxon>Bacteroidota</taxon>
        <taxon>Bacteroidia</taxon>
        <taxon>Bacteroidales</taxon>
        <taxon>Bacteroidaceae</taxon>
        <taxon>Bacteroides</taxon>
    </lineage>
</organism>
<keyword evidence="7" id="KW-0472">Membrane</keyword>
<dbReference type="EMBL" id="EQ973213">
    <property type="protein sequence ID" value="EFR53136.1"/>
    <property type="molecule type" value="Genomic_DNA"/>
</dbReference>
<dbReference type="InterPro" id="IPR003594">
    <property type="entry name" value="HATPase_dom"/>
</dbReference>
<evidence type="ECO:0000256" key="1">
    <source>
        <dbReference type="ARBA" id="ARBA00000085"/>
    </source>
</evidence>
<reference evidence="9 10" key="1">
    <citation type="submission" date="2008-12" db="EMBL/GenBank/DDBJ databases">
        <title>Annotation of Bacteroides fragilis strain 3_1_12.</title>
        <authorList>
            <consortium name="The Broad Institute Genome Sequencing Platform"/>
            <person name="Ward D."/>
            <person name="Young S.K."/>
            <person name="Kodira C.D."/>
            <person name="Zeng Q."/>
            <person name="Koehrsen M."/>
            <person name="Alvarado L."/>
            <person name="Berlin A."/>
            <person name="Borenstein D."/>
            <person name="Chen Z."/>
            <person name="Engels R."/>
            <person name="Freedman E."/>
            <person name="Gellesch M."/>
            <person name="Goldberg J."/>
            <person name="Griggs A."/>
            <person name="Gujja S."/>
            <person name="Heiman D."/>
            <person name="Hepburn T."/>
            <person name="Howarth C."/>
            <person name="Jen D."/>
            <person name="Larson L."/>
            <person name="Lewis B."/>
            <person name="Mehta T."/>
            <person name="Park D."/>
            <person name="Pearson M."/>
            <person name="Roberts A."/>
            <person name="Saif S."/>
            <person name="Shea T."/>
            <person name="Shenoy N."/>
            <person name="Sisk P."/>
            <person name="Stolte C."/>
            <person name="Sykes S."/>
            <person name="Walk T."/>
            <person name="White J."/>
            <person name="Yandava C."/>
            <person name="Allen-Vercoe E."/>
            <person name="Strauss J."/>
            <person name="Ambrose C."/>
            <person name="Lander E."/>
            <person name="Nusbaum C."/>
            <person name="Galagan J."/>
            <person name="Birren B."/>
        </authorList>
    </citation>
    <scope>NUCLEOTIDE SEQUENCE [LARGE SCALE GENOMIC DNA]</scope>
    <source>
        <strain evidence="9 10">3_1_12</strain>
    </source>
</reference>
<evidence type="ECO:0000256" key="2">
    <source>
        <dbReference type="ARBA" id="ARBA00012438"/>
    </source>
</evidence>
<dbReference type="Gene3D" id="1.10.287.130">
    <property type="match status" value="1"/>
</dbReference>
<keyword evidence="7" id="KW-0812">Transmembrane</keyword>
<proteinExistence type="predicted"/>
<feature type="transmembrane region" description="Helical" evidence="7">
    <location>
        <begin position="432"/>
        <end position="452"/>
    </location>
</feature>
<dbReference type="InterPro" id="IPR036097">
    <property type="entry name" value="HisK_dim/P_sf"/>
</dbReference>
<keyword evidence="3" id="KW-0597">Phosphoprotein</keyword>
<dbReference type="InterPro" id="IPR005467">
    <property type="entry name" value="His_kinase_dom"/>
</dbReference>